<dbReference type="RefSeq" id="XP_037148556.1">
    <property type="nucleotide sequence ID" value="XM_037295858.1"/>
</dbReference>
<sequence>MSSRPDQSFRSRRMSVIVGVSLVVGGQDGDWRSVGLDLAGEESGSAAETEGIVEKAFVDADTGGTVKGESGKAVELE</sequence>
<accession>A0A8H6C9F5</accession>
<reference evidence="1 2" key="1">
    <citation type="journal article" date="2020" name="Genomics">
        <title>Complete, high-quality genomes from long-read metagenomic sequencing of two wolf lichen thalli reveals enigmatic genome architecture.</title>
        <authorList>
            <person name="McKenzie S.K."/>
            <person name="Walston R.F."/>
            <person name="Allen J.L."/>
        </authorList>
    </citation>
    <scope>NUCLEOTIDE SEQUENCE [LARGE SCALE GENOMIC DNA]</scope>
    <source>
        <strain evidence="1">WasteWater1</strain>
    </source>
</reference>
<name>A0A8H6C9F5_9LECA</name>
<dbReference type="GeneID" id="59333352"/>
<evidence type="ECO:0000313" key="2">
    <source>
        <dbReference type="Proteomes" id="UP000593566"/>
    </source>
</evidence>
<comment type="caution">
    <text evidence="1">The sequence shown here is derived from an EMBL/GenBank/DDBJ whole genome shotgun (WGS) entry which is preliminary data.</text>
</comment>
<dbReference type="EMBL" id="JACCJB010000020">
    <property type="protein sequence ID" value="KAF6219121.1"/>
    <property type="molecule type" value="Genomic_DNA"/>
</dbReference>
<keyword evidence="2" id="KW-1185">Reference proteome</keyword>
<dbReference type="Proteomes" id="UP000593566">
    <property type="component" value="Unassembled WGS sequence"/>
</dbReference>
<protein>
    <submittedName>
        <fullName evidence="1">Uncharacterized protein</fullName>
    </submittedName>
</protein>
<organism evidence="1 2">
    <name type="scientific">Letharia lupina</name>
    <dbReference type="NCBI Taxonomy" id="560253"/>
    <lineage>
        <taxon>Eukaryota</taxon>
        <taxon>Fungi</taxon>
        <taxon>Dikarya</taxon>
        <taxon>Ascomycota</taxon>
        <taxon>Pezizomycotina</taxon>
        <taxon>Lecanoromycetes</taxon>
        <taxon>OSLEUM clade</taxon>
        <taxon>Lecanoromycetidae</taxon>
        <taxon>Lecanorales</taxon>
        <taxon>Lecanorineae</taxon>
        <taxon>Parmeliaceae</taxon>
        <taxon>Letharia</taxon>
    </lineage>
</organism>
<gene>
    <name evidence="1" type="ORF">HO133_004946</name>
</gene>
<evidence type="ECO:0000313" key="1">
    <source>
        <dbReference type="EMBL" id="KAF6219121.1"/>
    </source>
</evidence>
<dbReference type="AlphaFoldDB" id="A0A8H6C9F5"/>
<proteinExistence type="predicted"/>